<dbReference type="AlphaFoldDB" id="A0A173STI6"/>
<dbReference type="NCBIfam" id="TIGR01212">
    <property type="entry name" value="TIGR01212 family radical SAM protein"/>
    <property type="match status" value="1"/>
</dbReference>
<dbReference type="EMBL" id="CYXY01000007">
    <property type="protein sequence ID" value="CUM92925.1"/>
    <property type="molecule type" value="Genomic_DNA"/>
</dbReference>
<dbReference type="GO" id="GO:0003824">
    <property type="term" value="F:catalytic activity"/>
    <property type="evidence" value="ECO:0007669"/>
    <property type="project" value="InterPro"/>
</dbReference>
<evidence type="ECO:0000259" key="7">
    <source>
        <dbReference type="PROSITE" id="PS51918"/>
    </source>
</evidence>
<dbReference type="Proteomes" id="UP000095553">
    <property type="component" value="Unassembled WGS sequence"/>
</dbReference>
<keyword evidence="3" id="KW-0949">S-adenosyl-L-methionine</keyword>
<reference evidence="8 10" key="1">
    <citation type="submission" date="2015-09" db="EMBL/GenBank/DDBJ databases">
        <authorList>
            <consortium name="Pathogen Informatics"/>
        </authorList>
    </citation>
    <scope>NUCLEOTIDE SEQUENCE [LARGE SCALE GENOMIC DNA]</scope>
    <source>
        <strain evidence="8 10">2789STDY5834959</strain>
    </source>
</reference>
<dbReference type="Proteomes" id="UP001243496">
    <property type="component" value="Chromosome"/>
</dbReference>
<gene>
    <name evidence="8" type="ORF">ERS852571_01447</name>
    <name evidence="9" type="ORF">RBI15_10505</name>
</gene>
<dbReference type="Pfam" id="PF04055">
    <property type="entry name" value="Radical_SAM"/>
    <property type="match status" value="1"/>
</dbReference>
<keyword evidence="5" id="KW-0408">Iron</keyword>
<dbReference type="SFLD" id="SFLDG01086">
    <property type="entry name" value="elongater_protein-like"/>
    <property type="match status" value="1"/>
</dbReference>
<keyword evidence="4" id="KW-0479">Metal-binding</keyword>
<evidence type="ECO:0000256" key="4">
    <source>
        <dbReference type="ARBA" id="ARBA00022723"/>
    </source>
</evidence>
<evidence type="ECO:0000313" key="10">
    <source>
        <dbReference type="Proteomes" id="UP000095553"/>
    </source>
</evidence>
<dbReference type="EMBL" id="CP132968">
    <property type="protein sequence ID" value="WMD15803.1"/>
    <property type="molecule type" value="Genomic_DNA"/>
</dbReference>
<evidence type="ECO:0000256" key="3">
    <source>
        <dbReference type="ARBA" id="ARBA00022691"/>
    </source>
</evidence>
<evidence type="ECO:0000256" key="2">
    <source>
        <dbReference type="ARBA" id="ARBA00022485"/>
    </source>
</evidence>
<evidence type="ECO:0000313" key="8">
    <source>
        <dbReference type="EMBL" id="CUM92925.1"/>
    </source>
</evidence>
<dbReference type="Gene3D" id="3.80.30.20">
    <property type="entry name" value="tm_1862 like domain"/>
    <property type="match status" value="1"/>
</dbReference>
<evidence type="ECO:0000313" key="9">
    <source>
        <dbReference type="EMBL" id="WMD15803.1"/>
    </source>
</evidence>
<dbReference type="SUPFAM" id="SSF102114">
    <property type="entry name" value="Radical SAM enzymes"/>
    <property type="match status" value="1"/>
</dbReference>
<sequence>MERYKAYSTHLKELYGEKVYKLPVNLPVTCPNRMDGDGCTFCGGVGTGFEAMNSEVSVSEQLNATKGKITKRYKAKKFIAYFQNYTNTFLPVDKFEKYLVEAAQTEDIVGISVSTRPDCITKEYLDCLKKISEEYQVKISMEYGLQTVNYKTLNKIDRGHTLAEYLDAVLMTAPYGFEICTHIILNLPGDDMTDVIETAKILSALPVQIVKLHSLYIPKGSKMYEEYKEGKITLCDPEEYLDRLVNFICYVRKDMVIERLFSRVPKEDASFSNWGISWWKLKDRFDEIMETNDYMQGCKFDYLNGAALRRWEI</sequence>
<dbReference type="Pfam" id="PF16199">
    <property type="entry name" value="Radical_SAM_C"/>
    <property type="match status" value="1"/>
</dbReference>
<dbReference type="SFLD" id="SFLDS00029">
    <property type="entry name" value="Radical_SAM"/>
    <property type="match status" value="1"/>
</dbReference>
<dbReference type="InterPro" id="IPR039661">
    <property type="entry name" value="ELP3"/>
</dbReference>
<dbReference type="SFLD" id="SFLDG01091">
    <property type="entry name" value="uncharacterized_CHP01210-like"/>
    <property type="match status" value="1"/>
</dbReference>
<dbReference type="InterPro" id="IPR005911">
    <property type="entry name" value="YhcC-like"/>
</dbReference>
<organism evidence="8 10">
    <name type="scientific">Anaerostipes hadrus</name>
    <dbReference type="NCBI Taxonomy" id="649756"/>
    <lineage>
        <taxon>Bacteria</taxon>
        <taxon>Bacillati</taxon>
        <taxon>Bacillota</taxon>
        <taxon>Clostridia</taxon>
        <taxon>Lachnospirales</taxon>
        <taxon>Lachnospiraceae</taxon>
        <taxon>Anaerostipes</taxon>
    </lineage>
</organism>
<accession>A0A173STI6</accession>
<dbReference type="InterPro" id="IPR023404">
    <property type="entry name" value="rSAM_horseshoe"/>
</dbReference>
<evidence type="ECO:0000256" key="6">
    <source>
        <dbReference type="ARBA" id="ARBA00023014"/>
    </source>
</evidence>
<feature type="domain" description="Radical SAM core" evidence="7">
    <location>
        <begin position="14"/>
        <end position="254"/>
    </location>
</feature>
<dbReference type="InterPro" id="IPR032432">
    <property type="entry name" value="Radical_SAM_C"/>
</dbReference>
<proteinExistence type="predicted"/>
<name>A0A173STI6_ANAHA</name>
<evidence type="ECO:0000256" key="5">
    <source>
        <dbReference type="ARBA" id="ARBA00023004"/>
    </source>
</evidence>
<dbReference type="GeneID" id="92741825"/>
<dbReference type="PANTHER" id="PTHR11135">
    <property type="entry name" value="HISTONE ACETYLTRANSFERASE-RELATED"/>
    <property type="match status" value="1"/>
</dbReference>
<keyword evidence="6" id="KW-0411">Iron-sulfur</keyword>
<protein>
    <submittedName>
        <fullName evidence="8">Coproporphyrinogen III oxidase</fullName>
    </submittedName>
    <submittedName>
        <fullName evidence="9">TIGR01212 family radical SAM protein</fullName>
    </submittedName>
</protein>
<dbReference type="RefSeq" id="WP_009202997.1">
    <property type="nucleotide sequence ID" value="NZ_CACRSX010000045.1"/>
</dbReference>
<dbReference type="PANTHER" id="PTHR11135:SF1">
    <property type="entry name" value="PROTEIN YHCC"/>
    <property type="match status" value="1"/>
</dbReference>
<dbReference type="InterPro" id="IPR058240">
    <property type="entry name" value="rSAM_sf"/>
</dbReference>
<keyword evidence="2" id="KW-0004">4Fe-4S</keyword>
<comment type="cofactor">
    <cofactor evidence="1">
        <name>[4Fe-4S] cluster</name>
        <dbReference type="ChEBI" id="CHEBI:49883"/>
    </cofactor>
</comment>
<dbReference type="InterPro" id="IPR006638">
    <property type="entry name" value="Elp3/MiaA/NifB-like_rSAM"/>
</dbReference>
<reference evidence="9" key="2">
    <citation type="submission" date="2023-08" db="EMBL/GenBank/DDBJ databases">
        <title>Complete Genome Sequences of butyrate producing Anaerostipes hadrus strains BA1 and GIF7 isolated from the terminal ileum of a healthy lean male.</title>
        <authorList>
            <person name="Low A."/>
            <person name="Sheludchenko M."/>
            <person name="Cheng H.E."/>
            <person name="Koh X.Q."/>
            <person name="Lee J."/>
        </authorList>
    </citation>
    <scope>NUCLEOTIDE SEQUENCE</scope>
    <source>
        <strain evidence="9">BA1</strain>
    </source>
</reference>
<dbReference type="GO" id="GO:0046872">
    <property type="term" value="F:metal ion binding"/>
    <property type="evidence" value="ECO:0007669"/>
    <property type="project" value="UniProtKB-KW"/>
</dbReference>
<dbReference type="InterPro" id="IPR007197">
    <property type="entry name" value="rSAM"/>
</dbReference>
<dbReference type="PROSITE" id="PS51918">
    <property type="entry name" value="RADICAL_SAM"/>
    <property type="match status" value="1"/>
</dbReference>
<dbReference type="GO" id="GO:0051539">
    <property type="term" value="F:4 iron, 4 sulfur cluster binding"/>
    <property type="evidence" value="ECO:0007669"/>
    <property type="project" value="UniProtKB-KW"/>
</dbReference>
<evidence type="ECO:0000256" key="1">
    <source>
        <dbReference type="ARBA" id="ARBA00001966"/>
    </source>
</evidence>
<dbReference type="SMART" id="SM00729">
    <property type="entry name" value="Elp3"/>
    <property type="match status" value="1"/>
</dbReference>